<dbReference type="Gene3D" id="3.30.420.10">
    <property type="entry name" value="Ribonuclease H-like superfamily/Ribonuclease H"/>
    <property type="match status" value="1"/>
</dbReference>
<keyword evidence="2" id="KW-1185">Reference proteome</keyword>
<evidence type="ECO:0000313" key="2">
    <source>
        <dbReference type="Proteomes" id="UP000765509"/>
    </source>
</evidence>
<protein>
    <submittedName>
        <fullName evidence="1">Uncharacterized protein</fullName>
    </submittedName>
</protein>
<proteinExistence type="predicted"/>
<comment type="caution">
    <text evidence="1">The sequence shown here is derived from an EMBL/GenBank/DDBJ whole genome shotgun (WGS) entry which is preliminary data.</text>
</comment>
<dbReference type="InterPro" id="IPR036397">
    <property type="entry name" value="RNaseH_sf"/>
</dbReference>
<reference evidence="1" key="1">
    <citation type="submission" date="2021-03" db="EMBL/GenBank/DDBJ databases">
        <title>Draft genome sequence of rust myrtle Austropuccinia psidii MF-1, a brazilian biotype.</title>
        <authorList>
            <person name="Quecine M.C."/>
            <person name="Pachon D.M.R."/>
            <person name="Bonatelli M.L."/>
            <person name="Correr F.H."/>
            <person name="Franceschini L.M."/>
            <person name="Leite T.F."/>
            <person name="Margarido G.R.A."/>
            <person name="Almeida C.A."/>
            <person name="Ferrarezi J.A."/>
            <person name="Labate C.A."/>
        </authorList>
    </citation>
    <scope>NUCLEOTIDE SEQUENCE</scope>
    <source>
        <strain evidence="1">MF-1</strain>
    </source>
</reference>
<accession>A0A9Q3F6F8</accession>
<sequence length="96" mass="11160">MIQTLEDMIRRFCTYSMDFTDSDGCTNDWCTFIPQFELDYKTSIHLTTGKNPAMLERESKPKLPVDTLKKDLVDINPTASVFKLSLDRLRNHEKKA</sequence>
<dbReference type="GO" id="GO:0003676">
    <property type="term" value="F:nucleic acid binding"/>
    <property type="evidence" value="ECO:0007669"/>
    <property type="project" value="InterPro"/>
</dbReference>
<organism evidence="1 2">
    <name type="scientific">Austropuccinia psidii MF-1</name>
    <dbReference type="NCBI Taxonomy" id="1389203"/>
    <lineage>
        <taxon>Eukaryota</taxon>
        <taxon>Fungi</taxon>
        <taxon>Dikarya</taxon>
        <taxon>Basidiomycota</taxon>
        <taxon>Pucciniomycotina</taxon>
        <taxon>Pucciniomycetes</taxon>
        <taxon>Pucciniales</taxon>
        <taxon>Sphaerophragmiaceae</taxon>
        <taxon>Austropuccinia</taxon>
    </lineage>
</organism>
<gene>
    <name evidence="1" type="ORF">O181_071290</name>
</gene>
<dbReference type="AlphaFoldDB" id="A0A9Q3F6F8"/>
<name>A0A9Q3F6F8_9BASI</name>
<dbReference type="Proteomes" id="UP000765509">
    <property type="component" value="Unassembled WGS sequence"/>
</dbReference>
<dbReference type="EMBL" id="AVOT02036961">
    <property type="protein sequence ID" value="MBW0531575.1"/>
    <property type="molecule type" value="Genomic_DNA"/>
</dbReference>
<evidence type="ECO:0000313" key="1">
    <source>
        <dbReference type="EMBL" id="MBW0531575.1"/>
    </source>
</evidence>